<dbReference type="Proteomes" id="UP001054945">
    <property type="component" value="Unassembled WGS sequence"/>
</dbReference>
<sequence>VTQNQYEIVKEEKKDQSHLFQYEFQPTNEKKNSPTTEFLLLRDHIRGITDISVSPTQRNPVTSTSPPR</sequence>
<protein>
    <submittedName>
        <fullName evidence="1">Uncharacterized protein</fullName>
    </submittedName>
</protein>
<keyword evidence="2" id="KW-1185">Reference proteome</keyword>
<dbReference type="EMBL" id="BPLR01007000">
    <property type="protein sequence ID" value="GIY13764.1"/>
    <property type="molecule type" value="Genomic_DNA"/>
</dbReference>
<organism evidence="1 2">
    <name type="scientific">Caerostris extrusa</name>
    <name type="common">Bark spider</name>
    <name type="synonym">Caerostris bankana</name>
    <dbReference type="NCBI Taxonomy" id="172846"/>
    <lineage>
        <taxon>Eukaryota</taxon>
        <taxon>Metazoa</taxon>
        <taxon>Ecdysozoa</taxon>
        <taxon>Arthropoda</taxon>
        <taxon>Chelicerata</taxon>
        <taxon>Arachnida</taxon>
        <taxon>Araneae</taxon>
        <taxon>Araneomorphae</taxon>
        <taxon>Entelegynae</taxon>
        <taxon>Araneoidea</taxon>
        <taxon>Araneidae</taxon>
        <taxon>Caerostris</taxon>
    </lineage>
</organism>
<proteinExistence type="predicted"/>
<gene>
    <name evidence="1" type="ORF">CEXT_105171</name>
</gene>
<reference evidence="1 2" key="1">
    <citation type="submission" date="2021-06" db="EMBL/GenBank/DDBJ databases">
        <title>Caerostris extrusa draft genome.</title>
        <authorList>
            <person name="Kono N."/>
            <person name="Arakawa K."/>
        </authorList>
    </citation>
    <scope>NUCLEOTIDE SEQUENCE [LARGE SCALE GENOMIC DNA]</scope>
</reference>
<comment type="caution">
    <text evidence="1">The sequence shown here is derived from an EMBL/GenBank/DDBJ whole genome shotgun (WGS) entry which is preliminary data.</text>
</comment>
<dbReference type="AlphaFoldDB" id="A0AAV4QZK4"/>
<evidence type="ECO:0000313" key="1">
    <source>
        <dbReference type="EMBL" id="GIY13764.1"/>
    </source>
</evidence>
<accession>A0AAV4QZK4</accession>
<evidence type="ECO:0000313" key="2">
    <source>
        <dbReference type="Proteomes" id="UP001054945"/>
    </source>
</evidence>
<name>A0AAV4QZK4_CAEEX</name>
<feature type="non-terminal residue" evidence="1">
    <location>
        <position position="1"/>
    </location>
</feature>